<feature type="compositionally biased region" description="Basic residues" evidence="1">
    <location>
        <begin position="121"/>
        <end position="130"/>
    </location>
</feature>
<name>A0A4Y7JMM5_PAPSO</name>
<dbReference type="AlphaFoldDB" id="A0A4Y7JMM5"/>
<protein>
    <submittedName>
        <fullName evidence="2">Uncharacterized protein</fullName>
    </submittedName>
</protein>
<accession>A0A4Y7JMM5</accession>
<evidence type="ECO:0000256" key="1">
    <source>
        <dbReference type="SAM" id="MobiDB-lite"/>
    </source>
</evidence>
<evidence type="ECO:0000313" key="3">
    <source>
        <dbReference type="Proteomes" id="UP000316621"/>
    </source>
</evidence>
<evidence type="ECO:0000313" key="2">
    <source>
        <dbReference type="EMBL" id="RZC61028.1"/>
    </source>
</evidence>
<organism evidence="2 3">
    <name type="scientific">Papaver somniferum</name>
    <name type="common">Opium poppy</name>
    <dbReference type="NCBI Taxonomy" id="3469"/>
    <lineage>
        <taxon>Eukaryota</taxon>
        <taxon>Viridiplantae</taxon>
        <taxon>Streptophyta</taxon>
        <taxon>Embryophyta</taxon>
        <taxon>Tracheophyta</taxon>
        <taxon>Spermatophyta</taxon>
        <taxon>Magnoliopsida</taxon>
        <taxon>Ranunculales</taxon>
        <taxon>Papaveraceae</taxon>
        <taxon>Papaveroideae</taxon>
        <taxon>Papaver</taxon>
    </lineage>
</organism>
<sequence>MPLSQGAQSEFLDSLTTDVNKCVEALQEFQLGIWFQLNVPNLLKLDNGIRKASPESLMLHVDQLTRNVNEGHLKEIFESPLRVTRETSGYEDASHVRQIRDHGARNRGSPETSGYEDASRARRHARLSPRKRTSLVTYGVPYFTTTASVSGRPAETCGLVDTITVITCKHLVYYNV</sequence>
<dbReference type="EMBL" id="CM010719">
    <property type="protein sequence ID" value="RZC61028.1"/>
    <property type="molecule type" value="Genomic_DNA"/>
</dbReference>
<feature type="region of interest" description="Disordered" evidence="1">
    <location>
        <begin position="102"/>
        <end position="130"/>
    </location>
</feature>
<dbReference type="Gramene" id="RZC61028">
    <property type="protein sequence ID" value="RZC61028"/>
    <property type="gene ID" value="C5167_022791"/>
</dbReference>
<dbReference type="Proteomes" id="UP000316621">
    <property type="component" value="Chromosome 5"/>
</dbReference>
<keyword evidence="3" id="KW-1185">Reference proteome</keyword>
<reference evidence="2 3" key="1">
    <citation type="journal article" date="2018" name="Science">
        <title>The opium poppy genome and morphinan production.</title>
        <authorList>
            <person name="Guo L."/>
            <person name="Winzer T."/>
            <person name="Yang X."/>
            <person name="Li Y."/>
            <person name="Ning Z."/>
            <person name="He Z."/>
            <person name="Teodor R."/>
            <person name="Lu Y."/>
            <person name="Bowser T.A."/>
            <person name="Graham I.A."/>
            <person name="Ye K."/>
        </authorList>
    </citation>
    <scope>NUCLEOTIDE SEQUENCE [LARGE SCALE GENOMIC DNA]</scope>
    <source>
        <strain evidence="3">cv. HN1</strain>
        <tissue evidence="2">Leaves</tissue>
    </source>
</reference>
<gene>
    <name evidence="2" type="ORF">C5167_022791</name>
</gene>
<proteinExistence type="predicted"/>